<dbReference type="PANTHER" id="PTHR46344">
    <property type="entry name" value="OS02G0202900 PROTEIN"/>
    <property type="match status" value="1"/>
</dbReference>
<dbReference type="SUPFAM" id="SSF117281">
    <property type="entry name" value="Kelch motif"/>
    <property type="match status" value="1"/>
</dbReference>
<keyword evidence="1" id="KW-0880">Kelch repeat</keyword>
<dbReference type="Proteomes" id="UP000663844">
    <property type="component" value="Unassembled WGS sequence"/>
</dbReference>
<dbReference type="Pfam" id="PF01344">
    <property type="entry name" value="Kelch_1"/>
    <property type="match status" value="1"/>
</dbReference>
<name>A0A819MV69_9BILA</name>
<dbReference type="EMBL" id="CAJOAZ010003134">
    <property type="protein sequence ID" value="CAF3987175.1"/>
    <property type="molecule type" value="Genomic_DNA"/>
</dbReference>
<dbReference type="InterPro" id="IPR015915">
    <property type="entry name" value="Kelch-typ_b-propeller"/>
</dbReference>
<keyword evidence="2" id="KW-0677">Repeat</keyword>
<dbReference type="InterPro" id="IPR037293">
    <property type="entry name" value="Gal_Oxidase_central_sf"/>
</dbReference>
<feature type="non-terminal residue" evidence="3">
    <location>
        <position position="1"/>
    </location>
</feature>
<reference evidence="3" key="1">
    <citation type="submission" date="2021-02" db="EMBL/GenBank/DDBJ databases">
        <authorList>
            <person name="Nowell W R."/>
        </authorList>
    </citation>
    <scope>NUCLEOTIDE SEQUENCE</scope>
</reference>
<accession>A0A819MV69</accession>
<dbReference type="PANTHER" id="PTHR46344:SF27">
    <property type="entry name" value="KELCH REPEAT SUPERFAMILY PROTEIN"/>
    <property type="match status" value="1"/>
</dbReference>
<organism evidence="3 4">
    <name type="scientific">Adineta steineri</name>
    <dbReference type="NCBI Taxonomy" id="433720"/>
    <lineage>
        <taxon>Eukaryota</taxon>
        <taxon>Metazoa</taxon>
        <taxon>Spiralia</taxon>
        <taxon>Gnathifera</taxon>
        <taxon>Rotifera</taxon>
        <taxon>Eurotatoria</taxon>
        <taxon>Bdelloidea</taxon>
        <taxon>Adinetida</taxon>
        <taxon>Adinetidae</taxon>
        <taxon>Adineta</taxon>
    </lineage>
</organism>
<dbReference type="SMART" id="SM00612">
    <property type="entry name" value="Kelch"/>
    <property type="match status" value="1"/>
</dbReference>
<evidence type="ECO:0000256" key="1">
    <source>
        <dbReference type="ARBA" id="ARBA00022441"/>
    </source>
</evidence>
<dbReference type="Gene3D" id="2.130.10.80">
    <property type="entry name" value="Galactose oxidase/kelch, beta-propeller"/>
    <property type="match status" value="1"/>
</dbReference>
<sequence>TASTLANGLVLVTGGQNSGGYLNSAELYNPSTGTWTTTANMSITRALHTASTLVNEKVLVTGGSRSSGVYLNSAELY</sequence>
<evidence type="ECO:0000313" key="3">
    <source>
        <dbReference type="EMBL" id="CAF3987175.1"/>
    </source>
</evidence>
<evidence type="ECO:0000313" key="4">
    <source>
        <dbReference type="Proteomes" id="UP000663844"/>
    </source>
</evidence>
<comment type="caution">
    <text evidence="3">The sequence shown here is derived from an EMBL/GenBank/DDBJ whole genome shotgun (WGS) entry which is preliminary data.</text>
</comment>
<protein>
    <submittedName>
        <fullName evidence="3">Uncharacterized protein</fullName>
    </submittedName>
</protein>
<gene>
    <name evidence="3" type="ORF">OXD698_LOCUS28732</name>
</gene>
<evidence type="ECO:0000256" key="2">
    <source>
        <dbReference type="ARBA" id="ARBA00022737"/>
    </source>
</evidence>
<dbReference type="AlphaFoldDB" id="A0A819MV69"/>
<dbReference type="InterPro" id="IPR006652">
    <property type="entry name" value="Kelch_1"/>
</dbReference>
<proteinExistence type="predicted"/>